<evidence type="ECO:0000313" key="2">
    <source>
        <dbReference type="Proteomes" id="UP000595897"/>
    </source>
</evidence>
<proteinExistence type="predicted"/>
<accession>A0A7R7ICQ4</accession>
<dbReference type="AlphaFoldDB" id="A0A7R7ICQ4"/>
<gene>
    <name evidence="1" type="ORF">bsdtb5_14640</name>
</gene>
<dbReference type="RefSeq" id="WP_271715409.1">
    <property type="nucleotide sequence ID" value="NZ_AP024169.1"/>
</dbReference>
<sequence>MEEVEVICDSELYELVLVLQGMNEETKKLIINNITELSKHSEIEE</sequence>
<name>A0A7R7ICQ4_9FIRM</name>
<evidence type="ECO:0000313" key="1">
    <source>
        <dbReference type="EMBL" id="BCN30169.1"/>
    </source>
</evidence>
<keyword evidence="2" id="KW-1185">Reference proteome</keyword>
<organism evidence="1 2">
    <name type="scientific">Anaeromicropila herbilytica</name>
    <dbReference type="NCBI Taxonomy" id="2785025"/>
    <lineage>
        <taxon>Bacteria</taxon>
        <taxon>Bacillati</taxon>
        <taxon>Bacillota</taxon>
        <taxon>Clostridia</taxon>
        <taxon>Lachnospirales</taxon>
        <taxon>Lachnospiraceae</taxon>
        <taxon>Anaeromicropila</taxon>
    </lineage>
</organism>
<reference evidence="1 2" key="1">
    <citation type="submission" date="2020-11" db="EMBL/GenBank/DDBJ databases">
        <title>Draft genome sequencing of a Lachnospiraceae strain isolated from anoxic soil subjected to BSD treatment.</title>
        <authorList>
            <person name="Uek A."/>
            <person name="Tonouchi A."/>
        </authorList>
    </citation>
    <scope>NUCLEOTIDE SEQUENCE [LARGE SCALE GENOMIC DNA]</scope>
    <source>
        <strain evidence="1 2">TB5</strain>
    </source>
</reference>
<dbReference type="EMBL" id="AP024169">
    <property type="protein sequence ID" value="BCN30169.1"/>
    <property type="molecule type" value="Genomic_DNA"/>
</dbReference>
<dbReference type="Proteomes" id="UP000595897">
    <property type="component" value="Chromosome"/>
</dbReference>
<dbReference type="KEGG" id="ahb:bsdtb5_14640"/>
<protein>
    <submittedName>
        <fullName evidence="1">Uncharacterized protein</fullName>
    </submittedName>
</protein>